<feature type="compositionally biased region" description="Low complexity" evidence="3">
    <location>
        <begin position="87"/>
        <end position="107"/>
    </location>
</feature>
<accession>A0AAE0NG51</accession>
<dbReference type="SMART" id="SM00248">
    <property type="entry name" value="ANK"/>
    <property type="match status" value="4"/>
</dbReference>
<dbReference type="Pfam" id="PF12796">
    <property type="entry name" value="Ank_2"/>
    <property type="match status" value="1"/>
</dbReference>
<dbReference type="PANTHER" id="PTHR10039">
    <property type="entry name" value="AMELOGENIN"/>
    <property type="match status" value="1"/>
</dbReference>
<dbReference type="Proteomes" id="UP001285441">
    <property type="component" value="Unassembled WGS sequence"/>
</dbReference>
<dbReference type="Pfam" id="PF24883">
    <property type="entry name" value="NPHP3_N"/>
    <property type="match status" value="1"/>
</dbReference>
<dbReference type="Gene3D" id="3.40.50.300">
    <property type="entry name" value="P-loop containing nucleotide triphosphate hydrolases"/>
    <property type="match status" value="1"/>
</dbReference>
<reference evidence="5" key="1">
    <citation type="journal article" date="2023" name="Mol. Phylogenet. Evol.">
        <title>Genome-scale phylogeny and comparative genomics of the fungal order Sordariales.</title>
        <authorList>
            <person name="Hensen N."/>
            <person name="Bonometti L."/>
            <person name="Westerberg I."/>
            <person name="Brannstrom I.O."/>
            <person name="Guillou S."/>
            <person name="Cros-Aarteil S."/>
            <person name="Calhoun S."/>
            <person name="Haridas S."/>
            <person name="Kuo A."/>
            <person name="Mondo S."/>
            <person name="Pangilinan J."/>
            <person name="Riley R."/>
            <person name="LaButti K."/>
            <person name="Andreopoulos B."/>
            <person name="Lipzen A."/>
            <person name="Chen C."/>
            <person name="Yan M."/>
            <person name="Daum C."/>
            <person name="Ng V."/>
            <person name="Clum A."/>
            <person name="Steindorff A."/>
            <person name="Ohm R.A."/>
            <person name="Martin F."/>
            <person name="Silar P."/>
            <person name="Natvig D.O."/>
            <person name="Lalanne C."/>
            <person name="Gautier V."/>
            <person name="Ament-Velasquez S.L."/>
            <person name="Kruys A."/>
            <person name="Hutchinson M.I."/>
            <person name="Powell A.J."/>
            <person name="Barry K."/>
            <person name="Miller A.N."/>
            <person name="Grigoriev I.V."/>
            <person name="Debuchy R."/>
            <person name="Gladieux P."/>
            <person name="Hiltunen Thoren M."/>
            <person name="Johannesson H."/>
        </authorList>
    </citation>
    <scope>NUCLEOTIDE SEQUENCE</scope>
    <source>
        <strain evidence="5">CBS 232.78</strain>
    </source>
</reference>
<proteinExistence type="predicted"/>
<evidence type="ECO:0000259" key="4">
    <source>
        <dbReference type="Pfam" id="PF24883"/>
    </source>
</evidence>
<organism evidence="5 6">
    <name type="scientific">Podospora didyma</name>
    <dbReference type="NCBI Taxonomy" id="330526"/>
    <lineage>
        <taxon>Eukaryota</taxon>
        <taxon>Fungi</taxon>
        <taxon>Dikarya</taxon>
        <taxon>Ascomycota</taxon>
        <taxon>Pezizomycotina</taxon>
        <taxon>Sordariomycetes</taxon>
        <taxon>Sordariomycetidae</taxon>
        <taxon>Sordariales</taxon>
        <taxon>Podosporaceae</taxon>
        <taxon>Podospora</taxon>
    </lineage>
</organism>
<reference evidence="5" key="2">
    <citation type="submission" date="2023-06" db="EMBL/GenBank/DDBJ databases">
        <authorList>
            <consortium name="Lawrence Berkeley National Laboratory"/>
            <person name="Haridas S."/>
            <person name="Hensen N."/>
            <person name="Bonometti L."/>
            <person name="Westerberg I."/>
            <person name="Brannstrom I.O."/>
            <person name="Guillou S."/>
            <person name="Cros-Aarteil S."/>
            <person name="Calhoun S."/>
            <person name="Kuo A."/>
            <person name="Mondo S."/>
            <person name="Pangilinan J."/>
            <person name="Riley R."/>
            <person name="LaButti K."/>
            <person name="Andreopoulos B."/>
            <person name="Lipzen A."/>
            <person name="Chen C."/>
            <person name="Yanf M."/>
            <person name="Daum C."/>
            <person name="Ng V."/>
            <person name="Clum A."/>
            <person name="Steindorff A."/>
            <person name="Ohm R."/>
            <person name="Martin F."/>
            <person name="Silar P."/>
            <person name="Natvig D."/>
            <person name="Lalanne C."/>
            <person name="Gautier V."/>
            <person name="Ament-velasquez S.L."/>
            <person name="Kruys A."/>
            <person name="Hutchinson M.I."/>
            <person name="Powell A.J."/>
            <person name="Barry K."/>
            <person name="Miller A.N."/>
            <person name="Grigoriev I.V."/>
            <person name="Debuchy R."/>
            <person name="Gladieux P."/>
            <person name="Thoren M.H."/>
            <person name="Johannesson H."/>
        </authorList>
    </citation>
    <scope>NUCLEOTIDE SEQUENCE</scope>
    <source>
        <strain evidence="5">CBS 232.78</strain>
    </source>
</reference>
<dbReference type="Gene3D" id="1.25.40.20">
    <property type="entry name" value="Ankyrin repeat-containing domain"/>
    <property type="match status" value="2"/>
</dbReference>
<dbReference type="InterPro" id="IPR056884">
    <property type="entry name" value="NPHP3-like_N"/>
</dbReference>
<keyword evidence="2" id="KW-0040">ANK repeat</keyword>
<dbReference type="SUPFAM" id="SSF52540">
    <property type="entry name" value="P-loop containing nucleoside triphosphate hydrolases"/>
    <property type="match status" value="1"/>
</dbReference>
<dbReference type="InterPro" id="IPR027417">
    <property type="entry name" value="P-loop_NTPase"/>
</dbReference>
<feature type="compositionally biased region" description="Basic residues" evidence="3">
    <location>
        <begin position="63"/>
        <end position="72"/>
    </location>
</feature>
<dbReference type="PROSITE" id="PS50297">
    <property type="entry name" value="ANK_REP_REGION"/>
    <property type="match status" value="1"/>
</dbReference>
<dbReference type="PANTHER" id="PTHR10039:SF5">
    <property type="entry name" value="NACHT DOMAIN-CONTAINING PROTEIN"/>
    <property type="match status" value="1"/>
</dbReference>
<keyword evidence="6" id="KW-1185">Reference proteome</keyword>
<evidence type="ECO:0000313" key="5">
    <source>
        <dbReference type="EMBL" id="KAK3380892.1"/>
    </source>
</evidence>
<dbReference type="InterPro" id="IPR036770">
    <property type="entry name" value="Ankyrin_rpt-contain_sf"/>
</dbReference>
<feature type="domain" description="Nephrocystin 3-like N-terminal" evidence="4">
    <location>
        <begin position="384"/>
        <end position="564"/>
    </location>
</feature>
<protein>
    <recommendedName>
        <fullName evidence="4">Nephrocystin 3-like N-terminal domain-containing protein</fullName>
    </recommendedName>
</protein>
<gene>
    <name evidence="5" type="ORF">B0H63DRAFT_474541</name>
</gene>
<feature type="region of interest" description="Disordered" evidence="3">
    <location>
        <begin position="77"/>
        <end position="108"/>
    </location>
</feature>
<dbReference type="SUPFAM" id="SSF48403">
    <property type="entry name" value="Ankyrin repeat"/>
    <property type="match status" value="1"/>
</dbReference>
<name>A0AAE0NG51_9PEZI</name>
<dbReference type="SUPFAM" id="SSF53474">
    <property type="entry name" value="alpha/beta-Hydrolases"/>
    <property type="match status" value="1"/>
</dbReference>
<evidence type="ECO:0000256" key="2">
    <source>
        <dbReference type="PROSITE-ProRule" id="PRU00023"/>
    </source>
</evidence>
<feature type="region of interest" description="Disordered" evidence="3">
    <location>
        <begin position="53"/>
        <end position="72"/>
    </location>
</feature>
<evidence type="ECO:0000256" key="3">
    <source>
        <dbReference type="SAM" id="MobiDB-lite"/>
    </source>
</evidence>
<feature type="repeat" description="ANK" evidence="2">
    <location>
        <begin position="978"/>
        <end position="1012"/>
    </location>
</feature>
<dbReference type="Gene3D" id="3.40.50.1820">
    <property type="entry name" value="alpha/beta hydrolase"/>
    <property type="match status" value="1"/>
</dbReference>
<sequence>MASSQSPQRSEGIVAEGFSVLHSPDHATFDIIFVHGLGGHPYKTWACARTDGVPASDNATPHQGKKKKKFRRMFRRPHTGLGNQYPSASSNESLVNPSSSSSSSSSSRESEVYWPRDLLAADEACCRARLLAYGYDSKVTKGFENVNQNGFFAHAKDFLYALQREKPPRRPVVFVAHSLGGLIVKEVLRRSEASEEEEIKDIVRSTKGIIFLGTPHRGSPEMASLGEVVRRIISFVLRVDSNPSLLRALGADSPELELGRESFVTLWRKYNFRVKTFQEAWGVTGVNVGSLNSKIVPDASSTLDDPREHAESIPANHMDMCRFRTCLDVGYRNVAAEIISHIDGSFPTWRTDETGKDEMGFLASFAFDEMNHRRQNIQSALDYTCNWLYSTSEYSDWISRRNVANDHGMLWIKGKPGSGKSTLMKDALHRAEFNSTGRQCTTAGFFFNARGTEDLEKTPLGLYRSLLHQVLIQDKLALAHLTPVYKAKTVTLQPNDKVAWHESELQNLLRRVFATSESRPATIFIDAMDECDDDQVRDLVRFFKGLARKAWQVGATLNLCLSSRHYPHISIDGCPEVVVEKNNRDDILRYIVSEAEDNRPIRDIKDQIFDRSSGVFLWVVLVIAMLRKNGRGKSQKWLEQKLSEIPPELDKLFKSLFSQKDDEEVAEMADQTTRLMQLILFAKKPLTVGQIHSALAFGRTPYESFEAWKDSVGYLETDTKRHELVIDLSRGLLEEQPSARLTYQFIHETVREFFLSGAGFSLLNFKAGNIVGIGHSTMATSFANYLSVGEFSFSSQDTSPDHLLHGPEFELLDYISYHLFDHIEAAERNNTSQEKVILQLHDDSCHLLRRLTRHRDRIWFKPGFTILMSAIRCGAIKAANRILDMGFDVNEPPQTSRRMYALHFAVTCDDKWLRVFGRQSEDLEVKLETTRLLLSRGADVNLQDAFGDTALHIAATESLRLVEALLEKSPHVNVQNRNGQTPLHRAAENALQFVLIRKMLLEHGARDDIKDVWGETPSAVPFDDRFKWIAAGDGVQSNPFLSR</sequence>
<dbReference type="EMBL" id="JAULSW010000005">
    <property type="protein sequence ID" value="KAK3380892.1"/>
    <property type="molecule type" value="Genomic_DNA"/>
</dbReference>
<dbReference type="InterPro" id="IPR029058">
    <property type="entry name" value="AB_hydrolase_fold"/>
</dbReference>
<evidence type="ECO:0000256" key="1">
    <source>
        <dbReference type="ARBA" id="ARBA00022737"/>
    </source>
</evidence>
<evidence type="ECO:0000313" key="6">
    <source>
        <dbReference type="Proteomes" id="UP001285441"/>
    </source>
</evidence>
<dbReference type="AlphaFoldDB" id="A0AAE0NG51"/>
<dbReference type="InterPro" id="IPR002110">
    <property type="entry name" value="Ankyrin_rpt"/>
</dbReference>
<keyword evidence="1" id="KW-0677">Repeat</keyword>
<comment type="caution">
    <text evidence="5">The sequence shown here is derived from an EMBL/GenBank/DDBJ whole genome shotgun (WGS) entry which is preliminary data.</text>
</comment>
<dbReference type="PROSITE" id="PS50088">
    <property type="entry name" value="ANK_REPEAT"/>
    <property type="match status" value="1"/>
</dbReference>